<accession>A0AAV3R004</accession>
<feature type="compositionally biased region" description="Basic and acidic residues" evidence="1">
    <location>
        <begin position="14"/>
        <end position="28"/>
    </location>
</feature>
<keyword evidence="3" id="KW-1185">Reference proteome</keyword>
<reference evidence="2 3" key="1">
    <citation type="submission" date="2024-01" db="EMBL/GenBank/DDBJ databases">
        <title>The complete chloroplast genome sequence of Lithospermum erythrorhizon: insights into the phylogenetic relationship among Boraginaceae species and the maternal lineages of purple gromwells.</title>
        <authorList>
            <person name="Okada T."/>
            <person name="Watanabe K."/>
        </authorList>
    </citation>
    <scope>NUCLEOTIDE SEQUENCE [LARGE SCALE GENOMIC DNA]</scope>
</reference>
<name>A0AAV3R004_LITER</name>
<evidence type="ECO:0000313" key="2">
    <source>
        <dbReference type="EMBL" id="GAA0168407.1"/>
    </source>
</evidence>
<comment type="caution">
    <text evidence="2">The sequence shown here is derived from an EMBL/GenBank/DDBJ whole genome shotgun (WGS) entry which is preliminary data.</text>
</comment>
<proteinExistence type="predicted"/>
<protein>
    <submittedName>
        <fullName evidence="2">Uncharacterized protein</fullName>
    </submittedName>
</protein>
<dbReference type="AlphaFoldDB" id="A0AAV3R004"/>
<organism evidence="2 3">
    <name type="scientific">Lithospermum erythrorhizon</name>
    <name type="common">Purple gromwell</name>
    <name type="synonym">Lithospermum officinale var. erythrorhizon</name>
    <dbReference type="NCBI Taxonomy" id="34254"/>
    <lineage>
        <taxon>Eukaryota</taxon>
        <taxon>Viridiplantae</taxon>
        <taxon>Streptophyta</taxon>
        <taxon>Embryophyta</taxon>
        <taxon>Tracheophyta</taxon>
        <taxon>Spermatophyta</taxon>
        <taxon>Magnoliopsida</taxon>
        <taxon>eudicotyledons</taxon>
        <taxon>Gunneridae</taxon>
        <taxon>Pentapetalae</taxon>
        <taxon>asterids</taxon>
        <taxon>lamiids</taxon>
        <taxon>Boraginales</taxon>
        <taxon>Boraginaceae</taxon>
        <taxon>Boraginoideae</taxon>
        <taxon>Lithospermeae</taxon>
        <taxon>Lithospermum</taxon>
    </lineage>
</organism>
<sequence>MEVNTIRNEEEEDNSPKERDSGKKGELHEEVEEIPFEQGKADKNFRIGTKLVEDHKRKLIALIREYGDIFAFGPEDMLGIDPKDTSCMWIPLSS</sequence>
<feature type="region of interest" description="Disordered" evidence="1">
    <location>
        <begin position="1"/>
        <end position="29"/>
    </location>
</feature>
<dbReference type="Proteomes" id="UP001454036">
    <property type="component" value="Unassembled WGS sequence"/>
</dbReference>
<evidence type="ECO:0000313" key="3">
    <source>
        <dbReference type="Proteomes" id="UP001454036"/>
    </source>
</evidence>
<evidence type="ECO:0000256" key="1">
    <source>
        <dbReference type="SAM" id="MobiDB-lite"/>
    </source>
</evidence>
<dbReference type="EMBL" id="BAABME010006460">
    <property type="protein sequence ID" value="GAA0168407.1"/>
    <property type="molecule type" value="Genomic_DNA"/>
</dbReference>
<gene>
    <name evidence="2" type="ORF">LIER_23131</name>
</gene>